<feature type="compositionally biased region" description="Acidic residues" evidence="2">
    <location>
        <begin position="345"/>
        <end position="361"/>
    </location>
</feature>
<keyword evidence="1" id="KW-0175">Coiled coil</keyword>
<feature type="region of interest" description="Disordered" evidence="2">
    <location>
        <begin position="603"/>
        <end position="683"/>
    </location>
</feature>
<feature type="compositionally biased region" description="Basic and acidic residues" evidence="2">
    <location>
        <begin position="328"/>
        <end position="344"/>
    </location>
</feature>
<protein>
    <recommendedName>
        <fullName evidence="6">Signal peptide-containing protein</fullName>
    </recommendedName>
</protein>
<dbReference type="GeneID" id="15806584"/>
<dbReference type="RefSeq" id="XP_004833113.1">
    <property type="nucleotide sequence ID" value="XM_004833056.1"/>
</dbReference>
<feature type="compositionally biased region" description="Acidic residues" evidence="2">
    <location>
        <begin position="263"/>
        <end position="283"/>
    </location>
</feature>
<proteinExistence type="predicted"/>
<organism evidence="4 5">
    <name type="scientific">Theileria equi strain WA</name>
    <dbReference type="NCBI Taxonomy" id="1537102"/>
    <lineage>
        <taxon>Eukaryota</taxon>
        <taxon>Sar</taxon>
        <taxon>Alveolata</taxon>
        <taxon>Apicomplexa</taxon>
        <taxon>Aconoidasida</taxon>
        <taxon>Piroplasmida</taxon>
        <taxon>Theileriidae</taxon>
        <taxon>Theileria</taxon>
    </lineage>
</organism>
<dbReference type="eggNOG" id="ENOG502QX12">
    <property type="taxonomic scope" value="Eukaryota"/>
</dbReference>
<feature type="compositionally biased region" description="Basic and acidic residues" evidence="2">
    <location>
        <begin position="648"/>
        <end position="681"/>
    </location>
</feature>
<comment type="caution">
    <text evidence="4">The sequence shown here is derived from an EMBL/GenBank/DDBJ whole genome shotgun (WGS) entry which is preliminary data.</text>
</comment>
<feature type="chain" id="PRO_5003952423" description="Signal peptide-containing protein" evidence="3">
    <location>
        <begin position="19"/>
        <end position="1705"/>
    </location>
</feature>
<feature type="region of interest" description="Disordered" evidence="2">
    <location>
        <begin position="186"/>
        <end position="371"/>
    </location>
</feature>
<feature type="compositionally biased region" description="Acidic residues" evidence="2">
    <location>
        <begin position="291"/>
        <end position="319"/>
    </location>
</feature>
<accession>L1LE88</accession>
<reference evidence="4 5" key="1">
    <citation type="journal article" date="2012" name="BMC Genomics">
        <title>Comparative genomic analysis and phylogenetic position of Theileria equi.</title>
        <authorList>
            <person name="Kappmeyer L.S."/>
            <person name="Thiagarajan M."/>
            <person name="Herndon D.R."/>
            <person name="Ramsay J.D."/>
            <person name="Caler E."/>
            <person name="Djikeng A."/>
            <person name="Gillespie J.J."/>
            <person name="Lau A.O."/>
            <person name="Roalson E.H."/>
            <person name="Silva J.C."/>
            <person name="Silva M.G."/>
            <person name="Suarez C.E."/>
            <person name="Ueti M.W."/>
            <person name="Nene V.M."/>
            <person name="Mealey R.H."/>
            <person name="Knowles D.P."/>
            <person name="Brayton K.A."/>
        </authorList>
    </citation>
    <scope>NUCLEOTIDE SEQUENCE [LARGE SCALE GENOMIC DNA]</scope>
    <source>
        <strain evidence="4 5">WA</strain>
    </source>
</reference>
<dbReference type="EMBL" id="ACOU01000002">
    <property type="protein sequence ID" value="EKX73661.1"/>
    <property type="molecule type" value="Genomic_DNA"/>
</dbReference>
<feature type="coiled-coil region" evidence="1">
    <location>
        <begin position="118"/>
        <end position="152"/>
    </location>
</feature>
<dbReference type="Proteomes" id="UP000031512">
    <property type="component" value="Unassembled WGS sequence"/>
</dbReference>
<dbReference type="KEGG" id="beq:BEWA_036970"/>
<gene>
    <name evidence="4" type="ORF">BEWA_036970</name>
</gene>
<name>L1LE88_THEEQ</name>
<evidence type="ECO:0000313" key="4">
    <source>
        <dbReference type="EMBL" id="EKX73661.1"/>
    </source>
</evidence>
<feature type="compositionally biased region" description="Polar residues" evidence="2">
    <location>
        <begin position="633"/>
        <end position="646"/>
    </location>
</feature>
<evidence type="ECO:0000256" key="1">
    <source>
        <dbReference type="SAM" id="Coils"/>
    </source>
</evidence>
<evidence type="ECO:0000256" key="3">
    <source>
        <dbReference type="SAM" id="SignalP"/>
    </source>
</evidence>
<keyword evidence="3" id="KW-0732">Signal</keyword>
<feature type="signal peptide" evidence="3">
    <location>
        <begin position="1"/>
        <end position="18"/>
    </location>
</feature>
<evidence type="ECO:0008006" key="6">
    <source>
        <dbReference type="Google" id="ProtNLM"/>
    </source>
</evidence>
<feature type="compositionally biased region" description="Acidic residues" evidence="2">
    <location>
        <begin position="215"/>
        <end position="229"/>
    </location>
</feature>
<dbReference type="InterPro" id="IPR007480">
    <property type="entry name" value="DUF529"/>
</dbReference>
<evidence type="ECO:0000256" key="2">
    <source>
        <dbReference type="SAM" id="MobiDB-lite"/>
    </source>
</evidence>
<dbReference type="Pfam" id="PF04385">
    <property type="entry name" value="FAINT"/>
    <property type="match status" value="5"/>
</dbReference>
<dbReference type="VEuPathDB" id="PiroplasmaDB:BEWA_036970"/>
<feature type="compositionally biased region" description="Basic and acidic residues" evidence="2">
    <location>
        <begin position="252"/>
        <end position="262"/>
    </location>
</feature>
<dbReference type="STRING" id="1537102.L1LE88"/>
<keyword evidence="5" id="KW-1185">Reference proteome</keyword>
<feature type="compositionally biased region" description="Low complexity" evidence="2">
    <location>
        <begin position="362"/>
        <end position="371"/>
    </location>
</feature>
<dbReference type="OrthoDB" id="360827at2759"/>
<sequence length="1705" mass="194429">MSILVIFYALFLSIVCSSTDSRGGGSNGYTEPLVSKIDGSKYNVSASNSNGVPILKLEAKEGMVVTELKYGGETIWDGDGEVEILSTLIYFSDDRPEVVTLKCRENGRDRTLILHKDGKKWKESKEEHERKLKELQVTKKHVEVKAQEAKTAAKEITVVATTEAVFTSTNSAGNAFRKKTVSGDIQVGNDLVGDTSRGARVEDEESTEHSPSLGDNDDSGTEEPETTEENEVKDNEPEEPKEEASIEALLDLPEHIPEHPQEFEDEDEDPEPNDDGFWDTPDDYSERQDDTQDEPDGLVIDDEDPSEDHEDEAEEAYEDDSLKSAPETPEKLNEGLEQGHPKEPEDNDLGEEDEDEAEESENSSSSPVSMDIADLDSQNYKHVDYIYDDNHIRLFLPNEGMIIAKLIDGENSIWEAKSDEKFEFAKVYLNKDGKAEVMLITKNTPSGVERKYYTKTWTEWRESKDIGDRVPKLKVFAQQKSDYTIDLSATKGTKECTIFEAELLGITTKHFFPKPGYIAKEVMSNGVTVWNSANGNERCIGCELYLRGRGHLLLAIAIKGRTKEYKFFEKEGSRWVPVKNEEFSEKFEREDNARILFMDFYETNEPEGQDMNVPEPQGGEAEEEEDEPPSQEVNMTRNYSRSTGGSSDRVDASPPEVDKLPNSPREAERKITKDREVKDIPVEVQNYTSRRKTSTPTIHKETEETIRAQKVPANNVNNNAQMQKNINCRETSNYNEDKNIQPKQVAFSNSKNFDDMDGNNCIGSYEKWPQESIEGETEGKMKINTLKGSPPVTESAEQSLLTTWSNGDPTLLNLALRNAASTEWYLEKINENWNNITEGVFKERLDAFKKDYENAIPITLDLANPNKSQISVQTGNYSGVEYKGYFPKRGHYFSSFSNNGIPIWKITIDEKCFLAQSFTKWSFTLFTLVSDFGHKYFEKVGTEWNGITQEDFFKKLYGMGKSEEPAVQPTSLSDLKSKVDSTLFYVESGEENYVTVLKLKAKEDKNPTKLVYGGETIWDGEGKVEVLSTLIYLDGDQPELLTLHHWEKGREGILFLHNTGNKWQVVQKEDYEKLLEDLKNKGKLGDLVTLNLVNPDESNIDTDEYTESGLSFKAYTPKNAFHISSVMDGQVYVWKAKAGERCTLVESYIEGDSTLISIVINGSDYGLYLKYFEKVNGEWKNLTQGDFFKKLNGMKRFGLVYERRILLSSKVDTKSFDVKVSNYNGVPVLQCNAKSGLFVYNLKCGNDIIWKGFDGAVCISALIYFKGNKPYIVTLQSRKNGEDRILFLHYNGCKWEHNKREHERKLNTLKETYRNIRLKEGILRKSTIIPSAGQYNFDSRVQNSQRSDKSTNTDNLEDQLEWTDLVGALRGGNQYIAYDTDIMSMSRERELFGKMDYTDSRDLFNTQWYLEYGPMEQIYVEPRDNFARYPPNFMVPDKDSCTRCAMERMITPIFFPTFNSGSIINVSKYNPTFYNIYDYYFDDIITRLIVPWYWTEITSLSHGGKAIWMAHEGESLVYATIHLRETVPVLVYILKDCTSANKTETLLRTNNGWRLIGNYPGAFKSIPRPNVVKFHCTIDLTCSDHGRVKVFDTVLGGLKTRFFIPRLGFRAHKIAHNGAVIWRSPEYEYSGKESQWRAIIVRAYLRGNSCFLVKATLKTTYGSLSSVNYICLNGRWIEVDERQSERVKWALKACGDSQEWLTRHC</sequence>
<feature type="compositionally biased region" description="Acidic residues" evidence="2">
    <location>
        <begin position="620"/>
        <end position="629"/>
    </location>
</feature>
<evidence type="ECO:0000313" key="5">
    <source>
        <dbReference type="Proteomes" id="UP000031512"/>
    </source>
</evidence>